<evidence type="ECO:0000256" key="5">
    <source>
        <dbReference type="SAM" id="SignalP"/>
    </source>
</evidence>
<organism evidence="7 8">
    <name type="scientific">Promicromonospora vindobonensis</name>
    <dbReference type="NCBI Taxonomy" id="195748"/>
    <lineage>
        <taxon>Bacteria</taxon>
        <taxon>Bacillati</taxon>
        <taxon>Actinomycetota</taxon>
        <taxon>Actinomycetes</taxon>
        <taxon>Micrococcales</taxon>
        <taxon>Promicromonosporaceae</taxon>
        <taxon>Promicromonospora</taxon>
    </lineage>
</organism>
<reference evidence="8" key="1">
    <citation type="journal article" date="2019" name="Int. J. Syst. Evol. Microbiol.">
        <title>The Global Catalogue of Microorganisms (GCM) 10K type strain sequencing project: providing services to taxonomists for standard genome sequencing and annotation.</title>
        <authorList>
            <consortium name="The Broad Institute Genomics Platform"/>
            <consortium name="The Broad Institute Genome Sequencing Center for Infectious Disease"/>
            <person name="Wu L."/>
            <person name="Ma J."/>
        </authorList>
    </citation>
    <scope>NUCLEOTIDE SEQUENCE [LARGE SCALE GENOMIC DNA]</scope>
    <source>
        <strain evidence="8">CCM 7044</strain>
    </source>
</reference>
<dbReference type="InterPro" id="IPR000064">
    <property type="entry name" value="NLP_P60_dom"/>
</dbReference>
<sequence>MTVTRTAARSGALIAASSGLLATAFAPSAHAVMGDGSNRLASVDMTALTQDARKELAAAPAVQVATDAKLSIESKAVKVTPAPEPEPEPEPVVEDATYPEAEVDAQAVVEEAEPATPDYASDGSIGAQAVAIAMQYLGIAYTYGGESPGTGFDCSGLIKYVYAQLGVELPHSSSSMVAAGYQVTTPIPGDIVWTQGHVSLYAGDGMVVEAANYGTPVRHTAQWQDYAVYIRPY</sequence>
<keyword evidence="3" id="KW-0378">Hydrolase</keyword>
<feature type="signal peptide" evidence="5">
    <location>
        <begin position="1"/>
        <end position="31"/>
    </location>
</feature>
<evidence type="ECO:0000256" key="1">
    <source>
        <dbReference type="ARBA" id="ARBA00007074"/>
    </source>
</evidence>
<dbReference type="PROSITE" id="PS51935">
    <property type="entry name" value="NLPC_P60"/>
    <property type="match status" value="1"/>
</dbReference>
<comment type="similarity">
    <text evidence="1">Belongs to the peptidase C40 family.</text>
</comment>
<dbReference type="Pfam" id="PF00877">
    <property type="entry name" value="NLPC_P60"/>
    <property type="match status" value="1"/>
</dbReference>
<evidence type="ECO:0000256" key="3">
    <source>
        <dbReference type="ARBA" id="ARBA00022801"/>
    </source>
</evidence>
<dbReference type="EMBL" id="JBHUOG010000001">
    <property type="protein sequence ID" value="MFD2794119.1"/>
    <property type="molecule type" value="Genomic_DNA"/>
</dbReference>
<keyword evidence="2" id="KW-0645">Protease</keyword>
<dbReference type="PANTHER" id="PTHR47359">
    <property type="entry name" value="PEPTIDOGLYCAN DL-ENDOPEPTIDASE CWLO"/>
    <property type="match status" value="1"/>
</dbReference>
<accession>A0ABW5VS93</accession>
<dbReference type="Proteomes" id="UP001597479">
    <property type="component" value="Unassembled WGS sequence"/>
</dbReference>
<evidence type="ECO:0000313" key="7">
    <source>
        <dbReference type="EMBL" id="MFD2794119.1"/>
    </source>
</evidence>
<keyword evidence="5" id="KW-0732">Signal</keyword>
<dbReference type="InterPro" id="IPR038765">
    <property type="entry name" value="Papain-like_cys_pep_sf"/>
</dbReference>
<evidence type="ECO:0000259" key="6">
    <source>
        <dbReference type="PROSITE" id="PS51935"/>
    </source>
</evidence>
<feature type="chain" id="PRO_5046715938" evidence="5">
    <location>
        <begin position="32"/>
        <end position="233"/>
    </location>
</feature>
<comment type="caution">
    <text evidence="7">The sequence shown here is derived from an EMBL/GenBank/DDBJ whole genome shotgun (WGS) entry which is preliminary data.</text>
</comment>
<dbReference type="PANTHER" id="PTHR47359:SF3">
    <property type="entry name" value="NLP_P60 DOMAIN-CONTAINING PROTEIN-RELATED"/>
    <property type="match status" value="1"/>
</dbReference>
<dbReference type="InterPro" id="IPR051794">
    <property type="entry name" value="PG_Endopeptidase_C40"/>
</dbReference>
<evidence type="ECO:0000313" key="8">
    <source>
        <dbReference type="Proteomes" id="UP001597479"/>
    </source>
</evidence>
<proteinExistence type="inferred from homology"/>
<feature type="domain" description="NlpC/P60" evidence="6">
    <location>
        <begin position="123"/>
        <end position="233"/>
    </location>
</feature>
<evidence type="ECO:0000256" key="2">
    <source>
        <dbReference type="ARBA" id="ARBA00022670"/>
    </source>
</evidence>
<dbReference type="RefSeq" id="WP_377182909.1">
    <property type="nucleotide sequence ID" value="NZ_JBHUOG010000001.1"/>
</dbReference>
<keyword evidence="4" id="KW-0788">Thiol protease</keyword>
<name>A0ABW5VS93_9MICO</name>
<dbReference type="Gene3D" id="3.90.1720.10">
    <property type="entry name" value="endopeptidase domain like (from Nostoc punctiforme)"/>
    <property type="match status" value="1"/>
</dbReference>
<keyword evidence="8" id="KW-1185">Reference proteome</keyword>
<evidence type="ECO:0000256" key="4">
    <source>
        <dbReference type="ARBA" id="ARBA00022807"/>
    </source>
</evidence>
<gene>
    <name evidence="7" type="ORF">ACFS27_11235</name>
</gene>
<dbReference type="SUPFAM" id="SSF54001">
    <property type="entry name" value="Cysteine proteinases"/>
    <property type="match status" value="1"/>
</dbReference>
<protein>
    <submittedName>
        <fullName evidence="7">C40 family peptidase</fullName>
    </submittedName>
</protein>